<name>A0A7R9GM89_9CRUS</name>
<evidence type="ECO:0000313" key="1">
    <source>
        <dbReference type="EMBL" id="CAD7285694.1"/>
    </source>
</evidence>
<organism evidence="1">
    <name type="scientific">Notodromas monacha</name>
    <dbReference type="NCBI Taxonomy" id="399045"/>
    <lineage>
        <taxon>Eukaryota</taxon>
        <taxon>Metazoa</taxon>
        <taxon>Ecdysozoa</taxon>
        <taxon>Arthropoda</taxon>
        <taxon>Crustacea</taxon>
        <taxon>Oligostraca</taxon>
        <taxon>Ostracoda</taxon>
        <taxon>Podocopa</taxon>
        <taxon>Podocopida</taxon>
        <taxon>Cypridocopina</taxon>
        <taxon>Cypridoidea</taxon>
        <taxon>Cyprididae</taxon>
        <taxon>Notodromas</taxon>
    </lineage>
</organism>
<dbReference type="AlphaFoldDB" id="A0A7R9GM89"/>
<proteinExistence type="predicted"/>
<dbReference type="Proteomes" id="UP000678499">
    <property type="component" value="Unassembled WGS sequence"/>
</dbReference>
<dbReference type="EMBL" id="OA902153">
    <property type="protein sequence ID" value="CAD7285694.1"/>
    <property type="molecule type" value="Genomic_DNA"/>
</dbReference>
<evidence type="ECO:0000313" key="2">
    <source>
        <dbReference type="Proteomes" id="UP000678499"/>
    </source>
</evidence>
<accession>A0A7R9GM89</accession>
<sequence>MTRQAVLQTRKHQFGMIRPRNELVLRLRDMLRCNMKDYPLHVVKENVQQFTASLGFQKASKLLPIIDQMILEADAAGMLKYWTNT</sequence>
<dbReference type="OrthoDB" id="6347558at2759"/>
<reference evidence="1" key="1">
    <citation type="submission" date="2020-11" db="EMBL/GenBank/DDBJ databases">
        <authorList>
            <person name="Tran Van P."/>
        </authorList>
    </citation>
    <scope>NUCLEOTIDE SEQUENCE</scope>
</reference>
<feature type="non-terminal residue" evidence="1">
    <location>
        <position position="85"/>
    </location>
</feature>
<dbReference type="EMBL" id="CAJPEX010020116">
    <property type="protein sequence ID" value="CAG0925846.1"/>
    <property type="molecule type" value="Genomic_DNA"/>
</dbReference>
<gene>
    <name evidence="1" type="ORF">NMOB1V02_LOCUS13296</name>
</gene>
<keyword evidence="2" id="KW-1185">Reference proteome</keyword>
<protein>
    <submittedName>
        <fullName evidence="1">Uncharacterized protein</fullName>
    </submittedName>
</protein>